<dbReference type="RefSeq" id="WP_331849215.1">
    <property type="nucleotide sequence ID" value="NZ_JAZHPZ010000023.1"/>
</dbReference>
<name>A0ABU7VZB1_9BACL</name>
<protein>
    <submittedName>
        <fullName evidence="1">Uncharacterized protein</fullName>
    </submittedName>
</protein>
<gene>
    <name evidence="1" type="ORF">V3851_25330</name>
</gene>
<reference evidence="1 2" key="1">
    <citation type="submission" date="2024-02" db="EMBL/GenBank/DDBJ databases">
        <title>A nitrogen-fixing paenibacillus bacterium.</title>
        <authorList>
            <person name="Zhang W.L."/>
            <person name="Chen S.F."/>
        </authorList>
    </citation>
    <scope>NUCLEOTIDE SEQUENCE [LARGE SCALE GENOMIC DNA]</scope>
    <source>
        <strain evidence="1 2">M1</strain>
    </source>
</reference>
<comment type="caution">
    <text evidence="1">The sequence shown here is derived from an EMBL/GenBank/DDBJ whole genome shotgun (WGS) entry which is preliminary data.</text>
</comment>
<accession>A0ABU7VZB1</accession>
<evidence type="ECO:0000313" key="2">
    <source>
        <dbReference type="Proteomes" id="UP001306950"/>
    </source>
</evidence>
<organism evidence="1 2">
    <name type="scientific">Paenibacillus haidiansis</name>
    <dbReference type="NCBI Taxonomy" id="1574488"/>
    <lineage>
        <taxon>Bacteria</taxon>
        <taxon>Bacillati</taxon>
        <taxon>Bacillota</taxon>
        <taxon>Bacilli</taxon>
        <taxon>Bacillales</taxon>
        <taxon>Paenibacillaceae</taxon>
        <taxon>Paenibacillus</taxon>
    </lineage>
</organism>
<dbReference type="Proteomes" id="UP001306950">
    <property type="component" value="Unassembled WGS sequence"/>
</dbReference>
<evidence type="ECO:0000313" key="1">
    <source>
        <dbReference type="EMBL" id="MEF2969110.1"/>
    </source>
</evidence>
<sequence>MNLTSHHSTFEYRDRPAFKKVECVINPLHEYLYQVGARGGKLLKFNCPHPYISVHSEDVSGVSLSGYPLETWIAKWQAAILSQGGLVFPTGFVNNHRESLISLYLLNSCLCVAESKSRGLWAYSFVTKSPAVLKEHEFHMAPAYRQKWFNRFADQLSTNQKELEGGFKTVEVVLAEGGVILAKKTIKADAARYLFPYYVVENYMRGLGRVLARGKVRITYHGTDGLCPPLVTSLATEVVAHWLGVSFAAAEAVKNNEFNAPFSGYISLPDLTQPGQFVSVPVLHIEKLEFQ</sequence>
<keyword evidence="2" id="KW-1185">Reference proteome</keyword>
<proteinExistence type="predicted"/>
<dbReference type="EMBL" id="JAZHPZ010000023">
    <property type="protein sequence ID" value="MEF2969110.1"/>
    <property type="molecule type" value="Genomic_DNA"/>
</dbReference>